<dbReference type="SUPFAM" id="SSF52141">
    <property type="entry name" value="Uracil-DNA glycosylase-like"/>
    <property type="match status" value="1"/>
</dbReference>
<gene>
    <name evidence="2" type="ORF">METZ01_LOCUS15977</name>
</gene>
<dbReference type="AlphaFoldDB" id="A0A381PCA5"/>
<organism evidence="2">
    <name type="scientific">marine metagenome</name>
    <dbReference type="NCBI Taxonomy" id="408172"/>
    <lineage>
        <taxon>unclassified sequences</taxon>
        <taxon>metagenomes</taxon>
        <taxon>ecological metagenomes</taxon>
    </lineage>
</organism>
<dbReference type="CDD" id="cd19375">
    <property type="entry name" value="UDG-F3-like_SMUG2"/>
    <property type="match status" value="1"/>
</dbReference>
<dbReference type="InterPro" id="IPR005122">
    <property type="entry name" value="Uracil-DNA_glycosylase-like"/>
</dbReference>
<accession>A0A381PCA5</accession>
<evidence type="ECO:0000313" key="2">
    <source>
        <dbReference type="EMBL" id="SUZ63123.1"/>
    </source>
</evidence>
<reference evidence="2" key="1">
    <citation type="submission" date="2018-05" db="EMBL/GenBank/DDBJ databases">
        <authorList>
            <person name="Lanie J.A."/>
            <person name="Ng W.-L."/>
            <person name="Kazmierczak K.M."/>
            <person name="Andrzejewski T.M."/>
            <person name="Davidsen T.M."/>
            <person name="Wayne K.J."/>
            <person name="Tettelin H."/>
            <person name="Glass J.I."/>
            <person name="Rusch D."/>
            <person name="Podicherti R."/>
            <person name="Tsui H.-C.T."/>
            <person name="Winkler M.E."/>
        </authorList>
    </citation>
    <scope>NUCLEOTIDE SEQUENCE</scope>
</reference>
<sequence>MKTSDKIIKFFFNLNKLETPSSIEVLDPYSSKETKKIVSEFYNKFYSDKNNRIICFGINPGRFGGGITGIPFTDPYFLEKNCGINSTYKKKKEISASYIYEMIETYGGVQKFYNKFFISSICPYGFIENGNNFNYYDNKILLENWKKSIINWINIQLNSFGNPKKCVIIGKGKNQKFFEMINKEYKFFDEIITLPHPRWVMQYKLKEKQYHINNYVTTLKNL</sequence>
<dbReference type="EMBL" id="UINC01000908">
    <property type="protein sequence ID" value="SUZ63123.1"/>
    <property type="molecule type" value="Genomic_DNA"/>
</dbReference>
<dbReference type="Pfam" id="PF03167">
    <property type="entry name" value="UDG"/>
    <property type="match status" value="1"/>
</dbReference>
<evidence type="ECO:0000259" key="1">
    <source>
        <dbReference type="Pfam" id="PF03167"/>
    </source>
</evidence>
<dbReference type="InterPro" id="IPR032579">
    <property type="entry name" value="Phe_SMUG2-like"/>
</dbReference>
<feature type="domain" description="Uracil-DNA glycosylase-like" evidence="1">
    <location>
        <begin position="46"/>
        <end position="219"/>
    </location>
</feature>
<dbReference type="InterPro" id="IPR036895">
    <property type="entry name" value="Uracil-DNA_glycosylase-like_sf"/>
</dbReference>
<proteinExistence type="predicted"/>
<protein>
    <recommendedName>
        <fullName evidence="1">Uracil-DNA glycosylase-like domain-containing protein</fullName>
    </recommendedName>
</protein>
<name>A0A381PCA5_9ZZZZ</name>
<dbReference type="Gene3D" id="3.40.470.10">
    <property type="entry name" value="Uracil-DNA glycosylase-like domain"/>
    <property type="match status" value="1"/>
</dbReference>